<dbReference type="GO" id="GO:0006412">
    <property type="term" value="P:translation"/>
    <property type="evidence" value="ECO:0007669"/>
    <property type="project" value="UniProtKB-UniRule"/>
</dbReference>
<dbReference type="InterPro" id="IPR020568">
    <property type="entry name" value="Ribosomal_Su5_D2-typ_SF"/>
</dbReference>
<dbReference type="InterPro" id="IPR020574">
    <property type="entry name" value="Ribosomal_uS9_CS"/>
</dbReference>
<evidence type="ECO:0000256" key="5">
    <source>
        <dbReference type="HAMAP-Rule" id="MF_00532"/>
    </source>
</evidence>
<dbReference type="GO" id="GO:0005737">
    <property type="term" value="C:cytoplasm"/>
    <property type="evidence" value="ECO:0007669"/>
    <property type="project" value="UniProtKB-ARBA"/>
</dbReference>
<feature type="compositionally biased region" description="Acidic residues" evidence="7">
    <location>
        <begin position="1"/>
        <end position="16"/>
    </location>
</feature>
<dbReference type="HAMAP" id="MF_00532_B">
    <property type="entry name" value="Ribosomal_uS9_B"/>
    <property type="match status" value="1"/>
</dbReference>
<evidence type="ECO:0000256" key="3">
    <source>
        <dbReference type="ARBA" id="ARBA00023274"/>
    </source>
</evidence>
<evidence type="ECO:0000256" key="7">
    <source>
        <dbReference type="SAM" id="MobiDB-lite"/>
    </source>
</evidence>
<evidence type="ECO:0000256" key="1">
    <source>
        <dbReference type="ARBA" id="ARBA00005251"/>
    </source>
</evidence>
<dbReference type="GO" id="GO:0003735">
    <property type="term" value="F:structural constituent of ribosome"/>
    <property type="evidence" value="ECO:0007669"/>
    <property type="project" value="InterPro"/>
</dbReference>
<dbReference type="GO" id="GO:0003723">
    <property type="term" value="F:RNA binding"/>
    <property type="evidence" value="ECO:0007669"/>
    <property type="project" value="TreeGrafter"/>
</dbReference>
<evidence type="ECO:0000256" key="4">
    <source>
        <dbReference type="ARBA" id="ARBA00035259"/>
    </source>
</evidence>
<dbReference type="FunFam" id="3.30.230.10:FF:000001">
    <property type="entry name" value="30S ribosomal protein S9"/>
    <property type="match status" value="1"/>
</dbReference>
<dbReference type="Proteomes" id="UP000577707">
    <property type="component" value="Unassembled WGS sequence"/>
</dbReference>
<sequence>MTENTAEVEETFETDEQGVAFTSESAPSADTPERPATIAPAAATGRRKESVARVRIVPGTGSWTINGRTIEDYFPNKLHQQIANEPFAALQLEGRFDVIARIDGGGIAGQAGALRLGVARSLNIVDEEANRPTLKKAGLLTRDARVVERKKAGLKKARKASQFSKR</sequence>
<name>A0A7W5A0K9_9ACTN</name>
<dbReference type="GO" id="GO:0015935">
    <property type="term" value="C:small ribosomal subunit"/>
    <property type="evidence" value="ECO:0007669"/>
    <property type="project" value="UniProtKB-ARBA"/>
</dbReference>
<accession>A0A7W5A0K9</accession>
<dbReference type="NCBIfam" id="NF001099">
    <property type="entry name" value="PRK00132.1"/>
    <property type="match status" value="1"/>
</dbReference>
<dbReference type="InterPro" id="IPR000754">
    <property type="entry name" value="Ribosomal_uS9"/>
</dbReference>
<dbReference type="Gene3D" id="3.30.230.10">
    <property type="match status" value="1"/>
</dbReference>
<dbReference type="PANTHER" id="PTHR21569:SF1">
    <property type="entry name" value="SMALL RIBOSOMAL SUBUNIT PROTEIN US9M"/>
    <property type="match status" value="1"/>
</dbReference>
<evidence type="ECO:0000313" key="8">
    <source>
        <dbReference type="EMBL" id="MBB3087487.1"/>
    </source>
</evidence>
<keyword evidence="9" id="KW-1185">Reference proteome</keyword>
<dbReference type="Pfam" id="PF00380">
    <property type="entry name" value="Ribosomal_S9"/>
    <property type="match status" value="1"/>
</dbReference>
<keyword evidence="2 5" id="KW-0689">Ribosomal protein</keyword>
<comment type="similarity">
    <text evidence="1 5 6">Belongs to the universal ribosomal protein uS9 family.</text>
</comment>
<feature type="region of interest" description="Disordered" evidence="7">
    <location>
        <begin position="1"/>
        <end position="45"/>
    </location>
</feature>
<dbReference type="SUPFAM" id="SSF54211">
    <property type="entry name" value="Ribosomal protein S5 domain 2-like"/>
    <property type="match status" value="1"/>
</dbReference>
<organism evidence="8 9">
    <name type="scientific">Nocardioides albus</name>
    <dbReference type="NCBI Taxonomy" id="1841"/>
    <lineage>
        <taxon>Bacteria</taxon>
        <taxon>Bacillati</taxon>
        <taxon>Actinomycetota</taxon>
        <taxon>Actinomycetes</taxon>
        <taxon>Propionibacteriales</taxon>
        <taxon>Nocardioidaceae</taxon>
        <taxon>Nocardioides</taxon>
    </lineage>
</organism>
<dbReference type="PANTHER" id="PTHR21569">
    <property type="entry name" value="RIBOSOMAL PROTEIN S9"/>
    <property type="match status" value="1"/>
</dbReference>
<dbReference type="EMBL" id="JACHXG010000001">
    <property type="protein sequence ID" value="MBB3087487.1"/>
    <property type="molecule type" value="Genomic_DNA"/>
</dbReference>
<reference evidence="8 9" key="1">
    <citation type="submission" date="2020-08" db="EMBL/GenBank/DDBJ databases">
        <title>Genomic Encyclopedia of Type Strains, Phase III (KMG-III): the genomes of soil and plant-associated and newly described type strains.</title>
        <authorList>
            <person name="Whitman W."/>
        </authorList>
    </citation>
    <scope>NUCLEOTIDE SEQUENCE [LARGE SCALE GENOMIC DNA]</scope>
    <source>
        <strain evidence="8 9">CECT 3302</strain>
    </source>
</reference>
<protein>
    <recommendedName>
        <fullName evidence="4 5">Small ribosomal subunit protein uS9</fullName>
    </recommendedName>
</protein>
<evidence type="ECO:0000256" key="2">
    <source>
        <dbReference type="ARBA" id="ARBA00022980"/>
    </source>
</evidence>
<dbReference type="RefSeq" id="WP_183541754.1">
    <property type="nucleotide sequence ID" value="NZ_BMQT01000001.1"/>
</dbReference>
<evidence type="ECO:0000256" key="6">
    <source>
        <dbReference type="RuleBase" id="RU003815"/>
    </source>
</evidence>
<comment type="caution">
    <text evidence="8">The sequence shown here is derived from an EMBL/GenBank/DDBJ whole genome shotgun (WGS) entry which is preliminary data.</text>
</comment>
<keyword evidence="3 5" id="KW-0687">Ribonucleoprotein</keyword>
<dbReference type="InterPro" id="IPR014721">
    <property type="entry name" value="Ribsml_uS5_D2-typ_fold_subgr"/>
</dbReference>
<evidence type="ECO:0000313" key="9">
    <source>
        <dbReference type="Proteomes" id="UP000577707"/>
    </source>
</evidence>
<dbReference type="PROSITE" id="PS00360">
    <property type="entry name" value="RIBOSOMAL_S9"/>
    <property type="match status" value="1"/>
</dbReference>
<dbReference type="InterPro" id="IPR023035">
    <property type="entry name" value="Ribosomal_uS9_bac/plastid"/>
</dbReference>
<dbReference type="AlphaFoldDB" id="A0A7W5A0K9"/>
<proteinExistence type="inferred from homology"/>
<gene>
    <name evidence="5" type="primary">rpsI</name>
    <name evidence="8" type="ORF">FHS12_000410</name>
</gene>